<comment type="caution">
    <text evidence="12">The sequence shown here is derived from an EMBL/GenBank/DDBJ whole genome shotgun (WGS) entry which is preliminary data.</text>
</comment>
<protein>
    <submittedName>
        <fullName evidence="12">Microtubule-associated protein RP/EB family member 2</fullName>
    </submittedName>
</protein>
<proteinExistence type="inferred from homology"/>
<dbReference type="EMBL" id="JWZT01002856">
    <property type="protein sequence ID" value="KII68476.1"/>
    <property type="molecule type" value="Genomic_DNA"/>
</dbReference>
<dbReference type="PANTHER" id="PTHR10623">
    <property type="entry name" value="MICROTUBULE-ASSOCIATED PROTEIN RP/EB FAMILY MEMBER"/>
    <property type="match status" value="1"/>
</dbReference>
<comment type="similarity">
    <text evidence="2">Belongs to the MAPRE family.</text>
</comment>
<keyword evidence="5 9" id="KW-0493">Microtubule</keyword>
<dbReference type="Pfam" id="PF03271">
    <property type="entry name" value="EB1"/>
    <property type="match status" value="1"/>
</dbReference>
<evidence type="ECO:0000256" key="5">
    <source>
        <dbReference type="ARBA" id="ARBA00022701"/>
    </source>
</evidence>
<keyword evidence="3" id="KW-0963">Cytoplasm</keyword>
<dbReference type="GO" id="GO:0051301">
    <property type="term" value="P:cell division"/>
    <property type="evidence" value="ECO:0007669"/>
    <property type="project" value="UniProtKB-KW"/>
</dbReference>
<evidence type="ECO:0000256" key="9">
    <source>
        <dbReference type="PROSITE-ProRule" id="PRU00576"/>
    </source>
</evidence>
<evidence type="ECO:0000256" key="3">
    <source>
        <dbReference type="ARBA" id="ARBA00022490"/>
    </source>
</evidence>
<name>A0A0C2MMM1_THEKT</name>
<dbReference type="OMA" id="TMGRAVN"/>
<dbReference type="SUPFAM" id="SSF140612">
    <property type="entry name" value="EB1 dimerisation domain-like"/>
    <property type="match status" value="1"/>
</dbReference>
<evidence type="ECO:0000256" key="4">
    <source>
        <dbReference type="ARBA" id="ARBA00022618"/>
    </source>
</evidence>
<keyword evidence="6" id="KW-0498">Mitosis</keyword>
<dbReference type="Pfam" id="PF00307">
    <property type="entry name" value="CH"/>
    <property type="match status" value="1"/>
</dbReference>
<dbReference type="OrthoDB" id="2119228at2759"/>
<keyword evidence="8" id="KW-0131">Cell cycle</keyword>
<accession>A0A0C2MMM1</accession>
<evidence type="ECO:0000313" key="12">
    <source>
        <dbReference type="EMBL" id="KII68476.1"/>
    </source>
</evidence>
<dbReference type="PROSITE" id="PS51230">
    <property type="entry name" value="EB1_C"/>
    <property type="match status" value="1"/>
</dbReference>
<evidence type="ECO:0000256" key="2">
    <source>
        <dbReference type="ARBA" id="ARBA00010729"/>
    </source>
</evidence>
<dbReference type="InterPro" id="IPR027328">
    <property type="entry name" value="MAPRE"/>
</dbReference>
<keyword evidence="4" id="KW-0132">Cell division</keyword>
<dbReference type="GO" id="GO:0008017">
    <property type="term" value="F:microtubule binding"/>
    <property type="evidence" value="ECO:0007669"/>
    <property type="project" value="InterPro"/>
</dbReference>
<reference evidence="12 13" key="1">
    <citation type="journal article" date="2014" name="Genome Biol. Evol.">
        <title>The genome of the myxosporean Thelohanellus kitauei shows adaptations to nutrient acquisition within its fish host.</title>
        <authorList>
            <person name="Yang Y."/>
            <person name="Xiong J."/>
            <person name="Zhou Z."/>
            <person name="Huo F."/>
            <person name="Miao W."/>
            <person name="Ran C."/>
            <person name="Liu Y."/>
            <person name="Zhang J."/>
            <person name="Feng J."/>
            <person name="Wang M."/>
            <person name="Wang M."/>
            <person name="Wang L."/>
            <person name="Yao B."/>
        </authorList>
    </citation>
    <scope>NUCLEOTIDE SEQUENCE [LARGE SCALE GENOMIC DNA]</scope>
    <source>
        <strain evidence="12">Wuqing</strain>
    </source>
</reference>
<dbReference type="InterPro" id="IPR001715">
    <property type="entry name" value="CH_dom"/>
</dbReference>
<dbReference type="InterPro" id="IPR036872">
    <property type="entry name" value="CH_dom_sf"/>
</dbReference>
<evidence type="ECO:0000259" key="11">
    <source>
        <dbReference type="PROSITE" id="PS51230"/>
    </source>
</evidence>
<feature type="domain" description="EB1 C-terminal" evidence="11">
    <location>
        <begin position="145"/>
        <end position="212"/>
    </location>
</feature>
<comment type="subcellular location">
    <subcellularLocation>
        <location evidence="1">Cytoplasm</location>
        <location evidence="1">Cytoskeleton</location>
    </subcellularLocation>
</comment>
<evidence type="ECO:0000256" key="1">
    <source>
        <dbReference type="ARBA" id="ARBA00004245"/>
    </source>
</evidence>
<keyword evidence="7" id="KW-0206">Cytoskeleton</keyword>
<dbReference type="Proteomes" id="UP000031668">
    <property type="component" value="Unassembled WGS sequence"/>
</dbReference>
<dbReference type="SUPFAM" id="SSF47576">
    <property type="entry name" value="Calponin-homology domain, CH-domain"/>
    <property type="match status" value="1"/>
</dbReference>
<dbReference type="InterPro" id="IPR004953">
    <property type="entry name" value="EB1_C"/>
</dbReference>
<gene>
    <name evidence="12" type="ORF">RF11_06914</name>
</gene>
<dbReference type="Gene3D" id="1.10.418.10">
    <property type="entry name" value="Calponin-like domain"/>
    <property type="match status" value="1"/>
</dbReference>
<dbReference type="PROSITE" id="PS50021">
    <property type="entry name" value="CH"/>
    <property type="match status" value="1"/>
</dbReference>
<sequence length="212" mass="24605">MVVNVQSLVRDEKLGRKELLQWINKISGIQNQKVEELSNGVSFCLAMSHVFKDCVHVRKVRRDVKFEYEFIHNWKQIQAAFVELKVEKEIPVDKLCCSKFQTNLEFLQWFKKFIDANSEGLSISHQEAGETTQTATPQVPRAASRVSTQQDVVSHVGTQVHILEHNLTIACSERDSYFKKLQEIEELLKDEAYRESCLGKDIMRILYCDERV</sequence>
<evidence type="ECO:0000256" key="7">
    <source>
        <dbReference type="ARBA" id="ARBA00023212"/>
    </source>
</evidence>
<dbReference type="GO" id="GO:0005874">
    <property type="term" value="C:microtubule"/>
    <property type="evidence" value="ECO:0007669"/>
    <property type="project" value="UniProtKB-KW"/>
</dbReference>
<dbReference type="InterPro" id="IPR036133">
    <property type="entry name" value="EB1_C_sf"/>
</dbReference>
<dbReference type="AlphaFoldDB" id="A0A0C2MMM1"/>
<evidence type="ECO:0000259" key="10">
    <source>
        <dbReference type="PROSITE" id="PS50021"/>
    </source>
</evidence>
<evidence type="ECO:0000256" key="6">
    <source>
        <dbReference type="ARBA" id="ARBA00022776"/>
    </source>
</evidence>
<evidence type="ECO:0000256" key="8">
    <source>
        <dbReference type="ARBA" id="ARBA00023306"/>
    </source>
</evidence>
<feature type="domain" description="Calponin-homology (CH)" evidence="10">
    <location>
        <begin position="13"/>
        <end position="115"/>
    </location>
</feature>
<dbReference type="Gene3D" id="1.20.5.1430">
    <property type="match status" value="1"/>
</dbReference>
<organism evidence="12 13">
    <name type="scientific">Thelohanellus kitauei</name>
    <name type="common">Myxosporean</name>
    <dbReference type="NCBI Taxonomy" id="669202"/>
    <lineage>
        <taxon>Eukaryota</taxon>
        <taxon>Metazoa</taxon>
        <taxon>Cnidaria</taxon>
        <taxon>Myxozoa</taxon>
        <taxon>Myxosporea</taxon>
        <taxon>Bivalvulida</taxon>
        <taxon>Platysporina</taxon>
        <taxon>Myxobolidae</taxon>
        <taxon>Thelohanellus</taxon>
    </lineage>
</organism>
<evidence type="ECO:0000313" key="13">
    <source>
        <dbReference type="Proteomes" id="UP000031668"/>
    </source>
</evidence>
<keyword evidence="13" id="KW-1185">Reference proteome</keyword>